<organism evidence="1">
    <name type="scientific">Mytilinidion resinicola</name>
    <dbReference type="NCBI Taxonomy" id="574789"/>
    <lineage>
        <taxon>Eukaryota</taxon>
        <taxon>Fungi</taxon>
        <taxon>Dikarya</taxon>
        <taxon>Ascomycota</taxon>
        <taxon>Pezizomycotina</taxon>
        <taxon>Dothideomycetes</taxon>
        <taxon>Pleosporomycetidae</taxon>
        <taxon>Mytilinidiales</taxon>
        <taxon>Mytilinidiaceae</taxon>
        <taxon>Mytilinidion</taxon>
    </lineage>
</organism>
<reference evidence="1 3" key="1">
    <citation type="journal article" date="2020" name="Stud. Mycol.">
        <title>101 Dothideomycetes genomes: a test case for predicting lifestyles and emergence of pathogens.</title>
        <authorList>
            <person name="Haridas S."/>
            <person name="Albert R."/>
            <person name="Binder M."/>
            <person name="Bloem J."/>
            <person name="Labutti K."/>
            <person name="Salamov A."/>
            <person name="Andreopoulos B."/>
            <person name="Baker S."/>
            <person name="Barry K."/>
            <person name="Bills G."/>
            <person name="Bluhm B."/>
            <person name="Cannon C."/>
            <person name="Castanera R."/>
            <person name="Culley D."/>
            <person name="Daum C."/>
            <person name="Ezra D."/>
            <person name="Gonzalez J."/>
            <person name="Henrissat B."/>
            <person name="Kuo A."/>
            <person name="Liang C."/>
            <person name="Lipzen A."/>
            <person name="Lutzoni F."/>
            <person name="Magnuson J."/>
            <person name="Mondo S."/>
            <person name="Nolan M."/>
            <person name="Ohm R."/>
            <person name="Pangilinan J."/>
            <person name="Park H.-J."/>
            <person name="Ramirez L."/>
            <person name="Alfaro M."/>
            <person name="Sun H."/>
            <person name="Tritt A."/>
            <person name="Yoshinaga Y."/>
            <person name="Zwiers L.-H."/>
            <person name="Turgeon B."/>
            <person name="Goodwin S."/>
            <person name="Spatafora J."/>
            <person name="Crous P."/>
            <person name="Grigoriev I."/>
        </authorList>
    </citation>
    <scope>NUCLEOTIDE SEQUENCE</scope>
    <source>
        <strain evidence="1 3">CBS 304.34</strain>
    </source>
</reference>
<accession>A0A6A6YPI6</accession>
<reference evidence="3" key="2">
    <citation type="submission" date="2020-04" db="EMBL/GenBank/DDBJ databases">
        <authorList>
            <consortium name="NCBI Genome Project"/>
        </authorList>
    </citation>
    <scope>NUCLEOTIDE SEQUENCE</scope>
    <source>
        <strain evidence="3">CBS 304.34</strain>
    </source>
</reference>
<reference evidence="3" key="3">
    <citation type="submission" date="2025-04" db="UniProtKB">
        <authorList>
            <consortium name="RefSeq"/>
        </authorList>
    </citation>
    <scope>IDENTIFICATION</scope>
    <source>
        <strain evidence="3">CBS 304.34</strain>
    </source>
</reference>
<sequence length="98" mass="11291">MPPHRVRVAPSLVHPFFAWHFPSHQLSACPAVLDWFITPHLMYISDQAPLAQARDLPRGGDLHMRQTKHVPNEPKLLRYILQVKQNTLGSGRRTSFNF</sequence>
<dbReference type="GeneID" id="54455592"/>
<evidence type="ECO:0000313" key="1">
    <source>
        <dbReference type="EMBL" id="KAF2809777.1"/>
    </source>
</evidence>
<dbReference type="Proteomes" id="UP000504636">
    <property type="component" value="Unplaced"/>
</dbReference>
<dbReference type="EMBL" id="MU003701">
    <property type="protein sequence ID" value="KAF2809777.1"/>
    <property type="molecule type" value="Genomic_DNA"/>
</dbReference>
<dbReference type="AlphaFoldDB" id="A0A6A6YPI6"/>
<keyword evidence="2" id="KW-1185">Reference proteome</keyword>
<evidence type="ECO:0000313" key="3">
    <source>
        <dbReference type="RefSeq" id="XP_033576741.1"/>
    </source>
</evidence>
<protein>
    <submittedName>
        <fullName evidence="1 3">Uncharacterized protein</fullName>
    </submittedName>
</protein>
<name>A0A6A6YPI6_9PEZI</name>
<evidence type="ECO:0000313" key="2">
    <source>
        <dbReference type="Proteomes" id="UP000504636"/>
    </source>
</evidence>
<dbReference type="RefSeq" id="XP_033576741.1">
    <property type="nucleotide sequence ID" value="XM_033714699.1"/>
</dbReference>
<gene>
    <name evidence="1 3" type="ORF">BDZ99DRAFT_36281</name>
</gene>
<proteinExistence type="predicted"/>